<dbReference type="PANTHER" id="PTHR10887">
    <property type="entry name" value="DNA2/NAM7 HELICASE FAMILY"/>
    <property type="match status" value="1"/>
</dbReference>
<evidence type="ECO:0000313" key="3">
    <source>
        <dbReference type="EMBL" id="KAF1948165.1"/>
    </source>
</evidence>
<evidence type="ECO:0000259" key="2">
    <source>
        <dbReference type="Pfam" id="PF13086"/>
    </source>
</evidence>
<dbReference type="CDD" id="cd17934">
    <property type="entry name" value="DEXXQc_Upf1-like"/>
    <property type="match status" value="1"/>
</dbReference>
<accession>A0A6A5T5D8</accession>
<feature type="compositionally biased region" description="Polar residues" evidence="1">
    <location>
        <begin position="471"/>
        <end position="485"/>
    </location>
</feature>
<feature type="region of interest" description="Disordered" evidence="1">
    <location>
        <begin position="464"/>
        <end position="485"/>
    </location>
</feature>
<protein>
    <recommendedName>
        <fullName evidence="2">DNA2/NAM7 helicase helicase domain-containing protein</fullName>
    </recommendedName>
</protein>
<evidence type="ECO:0000256" key="1">
    <source>
        <dbReference type="SAM" id="MobiDB-lite"/>
    </source>
</evidence>
<reference evidence="3" key="1">
    <citation type="journal article" date="2020" name="Stud. Mycol.">
        <title>101 Dothideomycetes genomes: a test case for predicting lifestyles and emergence of pathogens.</title>
        <authorList>
            <person name="Haridas S."/>
            <person name="Albert R."/>
            <person name="Binder M."/>
            <person name="Bloem J."/>
            <person name="Labutti K."/>
            <person name="Salamov A."/>
            <person name="Andreopoulos B."/>
            <person name="Baker S."/>
            <person name="Barry K."/>
            <person name="Bills G."/>
            <person name="Bluhm B."/>
            <person name="Cannon C."/>
            <person name="Castanera R."/>
            <person name="Culley D."/>
            <person name="Daum C."/>
            <person name="Ezra D."/>
            <person name="Gonzalez J."/>
            <person name="Henrissat B."/>
            <person name="Kuo A."/>
            <person name="Liang C."/>
            <person name="Lipzen A."/>
            <person name="Lutzoni F."/>
            <person name="Magnuson J."/>
            <person name="Mondo S."/>
            <person name="Nolan M."/>
            <person name="Ohm R."/>
            <person name="Pangilinan J."/>
            <person name="Park H.-J."/>
            <person name="Ramirez L."/>
            <person name="Alfaro M."/>
            <person name="Sun H."/>
            <person name="Tritt A."/>
            <person name="Yoshinaga Y."/>
            <person name="Zwiers L.-H."/>
            <person name="Turgeon B."/>
            <person name="Goodwin S."/>
            <person name="Spatafora J."/>
            <person name="Crous P."/>
            <person name="Grigoriev I."/>
        </authorList>
    </citation>
    <scope>NUCLEOTIDE SEQUENCE</scope>
    <source>
        <strain evidence="3">CBS 675.92</strain>
    </source>
</reference>
<name>A0A6A5T5D8_9PLEO</name>
<dbReference type="PANTHER" id="PTHR10887:SF495">
    <property type="entry name" value="HELICASE SENATAXIN ISOFORM X1-RELATED"/>
    <property type="match status" value="1"/>
</dbReference>
<proteinExistence type="predicted"/>
<dbReference type="GO" id="GO:0004386">
    <property type="term" value="F:helicase activity"/>
    <property type="evidence" value="ECO:0007669"/>
    <property type="project" value="InterPro"/>
</dbReference>
<sequence length="485" mass="53590">MIWTDYSEVVVAVVRDKNLSHLRFVDSVSELRTILDLLNDHDEKRMLRDTFSHVLVLEASSSCSLDRSLVASTLLEYLVDAVYLIPTYMQSQTWKTHKTVLEDTLVNLAPTLLQRLVLLSEEMGSFIRHPIMLLLQDLKRISLQDFAELVELISITVRSTETALDLLLGILEPESSRLLVQCPIAIRQFTSSLFGIALDHIDEASSSRKQVQESLELCMDGYRDAYTVVKSVLRVDSSLSGVLKVGDHVRLTASNPPQNALIARLFSMDAVVLSAELGEATFRCLHHPPSYLDQCAWSIVQCGSFVTSKTSLDAVTTFYTEREACCRIYAMLLGLPPANQITLSGVELPLTLVPSLNGSQNAALMASVKQSLTFIWGPPGTGKTHTIVATMTQLLKGLPHSRFLVTAPTHNAVDNLLRRFVSSSDAKKSGIVPVRVSTQSPRIYVRTRVMPCWAKISVQTSQPAAKRKNASKTPVLSSQLASALR</sequence>
<dbReference type="AlphaFoldDB" id="A0A6A5T5D8"/>
<keyword evidence="4" id="KW-1185">Reference proteome</keyword>
<dbReference type="SUPFAM" id="SSF52540">
    <property type="entry name" value="P-loop containing nucleoside triphosphate hydrolases"/>
    <property type="match status" value="1"/>
</dbReference>
<dbReference type="InterPro" id="IPR045055">
    <property type="entry name" value="DNA2/NAM7-like"/>
</dbReference>
<gene>
    <name evidence="3" type="ORF">CC80DRAFT_329902</name>
</gene>
<dbReference type="Gene3D" id="3.40.50.300">
    <property type="entry name" value="P-loop containing nucleotide triphosphate hydrolases"/>
    <property type="match status" value="1"/>
</dbReference>
<dbReference type="EMBL" id="ML977073">
    <property type="protein sequence ID" value="KAF1948165.1"/>
    <property type="molecule type" value="Genomic_DNA"/>
</dbReference>
<dbReference type="Proteomes" id="UP000800035">
    <property type="component" value="Unassembled WGS sequence"/>
</dbReference>
<dbReference type="OrthoDB" id="6513042at2759"/>
<evidence type="ECO:0000313" key="4">
    <source>
        <dbReference type="Proteomes" id="UP000800035"/>
    </source>
</evidence>
<dbReference type="Pfam" id="PF13086">
    <property type="entry name" value="AAA_11"/>
    <property type="match status" value="1"/>
</dbReference>
<dbReference type="InterPro" id="IPR027417">
    <property type="entry name" value="P-loop_NTPase"/>
</dbReference>
<dbReference type="InterPro" id="IPR041677">
    <property type="entry name" value="DNA2/NAM7_AAA_11"/>
</dbReference>
<feature type="domain" description="DNA2/NAM7 helicase helicase" evidence="2">
    <location>
        <begin position="356"/>
        <end position="460"/>
    </location>
</feature>
<organism evidence="3 4">
    <name type="scientific">Byssothecium circinans</name>
    <dbReference type="NCBI Taxonomy" id="147558"/>
    <lineage>
        <taxon>Eukaryota</taxon>
        <taxon>Fungi</taxon>
        <taxon>Dikarya</taxon>
        <taxon>Ascomycota</taxon>
        <taxon>Pezizomycotina</taxon>
        <taxon>Dothideomycetes</taxon>
        <taxon>Pleosporomycetidae</taxon>
        <taxon>Pleosporales</taxon>
        <taxon>Massarineae</taxon>
        <taxon>Massarinaceae</taxon>
        <taxon>Byssothecium</taxon>
    </lineage>
</organism>